<dbReference type="RefSeq" id="WP_272208268.1">
    <property type="nucleotide sequence ID" value="NZ_JAQOMV010000035.1"/>
</dbReference>
<name>A0AAJ1HT80_LIMMU</name>
<protein>
    <submittedName>
        <fullName evidence="2">DUF308 domain-containing protein</fullName>
    </submittedName>
</protein>
<gene>
    <name evidence="2" type="ORF">PO250_00565</name>
</gene>
<keyword evidence="1" id="KW-1133">Transmembrane helix</keyword>
<keyword evidence="1" id="KW-0812">Transmembrane</keyword>
<dbReference type="Proteomes" id="UP001220670">
    <property type="component" value="Unassembled WGS sequence"/>
</dbReference>
<dbReference type="AlphaFoldDB" id="A0AAJ1HT80"/>
<evidence type="ECO:0000256" key="1">
    <source>
        <dbReference type="SAM" id="Phobius"/>
    </source>
</evidence>
<organism evidence="2 3">
    <name type="scientific">Limosilactobacillus mucosae</name>
    <name type="common">Lactobacillus mucosae</name>
    <dbReference type="NCBI Taxonomy" id="97478"/>
    <lineage>
        <taxon>Bacteria</taxon>
        <taxon>Bacillati</taxon>
        <taxon>Bacillota</taxon>
        <taxon>Bacilli</taxon>
        <taxon>Lactobacillales</taxon>
        <taxon>Lactobacillaceae</taxon>
        <taxon>Limosilactobacillus</taxon>
    </lineage>
</organism>
<feature type="transmembrane region" description="Helical" evidence="1">
    <location>
        <begin position="29"/>
        <end position="48"/>
    </location>
</feature>
<keyword evidence="1" id="KW-0472">Membrane</keyword>
<evidence type="ECO:0000313" key="3">
    <source>
        <dbReference type="Proteomes" id="UP001220670"/>
    </source>
</evidence>
<accession>A0AAJ1HT80</accession>
<sequence length="213" mass="23467">MIFLVVFGALMLILSAFYLVNSWQQYRQWVVPTIMLVLSLAATVYGTINLPYWHHSQSAQQTTSAVSSRSSLSSASGSQADSSSSFSVNGTTAVFNRQDSGATQEQKEMYLLRQLQKAYSKMGTVNYDSSSKTYQIMPTNENTVEALNYIAQNPDQAQQAGWSNLTSSLNQTSAQIKKIVGSGYSLSMMKPNDDQTALYTAKDGKQTYSIVNQ</sequence>
<dbReference type="EMBL" id="JAQONE010000002">
    <property type="protein sequence ID" value="MDC2828846.1"/>
    <property type="molecule type" value="Genomic_DNA"/>
</dbReference>
<evidence type="ECO:0000313" key="2">
    <source>
        <dbReference type="EMBL" id="MDC2828846.1"/>
    </source>
</evidence>
<reference evidence="2" key="1">
    <citation type="submission" date="2023-01" db="EMBL/GenBank/DDBJ databases">
        <title>Genome analysis of 13 Lactobacillus isolated from gut of wild boar.</title>
        <authorList>
            <person name="Papp P."/>
            <person name="Libisch B."/>
            <person name="Nagy T."/>
            <person name="Olasz F."/>
        </authorList>
    </citation>
    <scope>NUCLEOTIDE SEQUENCE</scope>
    <source>
        <strain evidence="2">F146</strain>
    </source>
</reference>
<proteinExistence type="predicted"/>
<comment type="caution">
    <text evidence="2">The sequence shown here is derived from an EMBL/GenBank/DDBJ whole genome shotgun (WGS) entry which is preliminary data.</text>
</comment>